<keyword evidence="3" id="KW-1185">Reference proteome</keyword>
<feature type="chain" id="PRO_5022115062" evidence="1">
    <location>
        <begin position="20"/>
        <end position="232"/>
    </location>
</feature>
<accession>A0A545VX64</accession>
<comment type="caution">
    <text evidence="2">The sequence shown here is derived from an EMBL/GenBank/DDBJ whole genome shotgun (WGS) entry which is preliminary data.</text>
</comment>
<reference evidence="2 3" key="1">
    <citation type="journal article" date="2019" name="Appl. Microbiol. Biotechnol.">
        <title>Genome sequence of Isaria javanica and comparative genome analysis insights into family S53 peptidase evolution in fungal entomopathogens.</title>
        <authorList>
            <person name="Lin R."/>
            <person name="Zhang X."/>
            <person name="Xin B."/>
            <person name="Zou M."/>
            <person name="Gao Y."/>
            <person name="Qin F."/>
            <person name="Hu Q."/>
            <person name="Xie B."/>
            <person name="Cheng X."/>
        </authorList>
    </citation>
    <scope>NUCLEOTIDE SEQUENCE [LARGE SCALE GENOMIC DNA]</scope>
    <source>
        <strain evidence="2 3">IJ1G</strain>
    </source>
</reference>
<dbReference type="STRING" id="43265.A0A545VX64"/>
<dbReference type="Proteomes" id="UP000315783">
    <property type="component" value="Unassembled WGS sequence"/>
</dbReference>
<evidence type="ECO:0000313" key="3">
    <source>
        <dbReference type="Proteomes" id="UP000315783"/>
    </source>
</evidence>
<dbReference type="PANTHER" id="PTHR36182:SF1">
    <property type="entry name" value="PROTEIN, PUTATIVE (AFU_ORTHOLOGUE AFUA_6G10930)-RELATED"/>
    <property type="match status" value="1"/>
</dbReference>
<name>A0A545VX64_9HYPO</name>
<keyword evidence="1" id="KW-0732">Signal</keyword>
<evidence type="ECO:0000313" key="2">
    <source>
        <dbReference type="EMBL" id="TQV94407.1"/>
    </source>
</evidence>
<proteinExistence type="predicted"/>
<feature type="signal peptide" evidence="1">
    <location>
        <begin position="1"/>
        <end position="19"/>
    </location>
</feature>
<dbReference type="OrthoDB" id="2342176at2759"/>
<organism evidence="2 3">
    <name type="scientific">Cordyceps javanica</name>
    <dbReference type="NCBI Taxonomy" id="43265"/>
    <lineage>
        <taxon>Eukaryota</taxon>
        <taxon>Fungi</taxon>
        <taxon>Dikarya</taxon>
        <taxon>Ascomycota</taxon>
        <taxon>Pezizomycotina</taxon>
        <taxon>Sordariomycetes</taxon>
        <taxon>Hypocreomycetidae</taxon>
        <taxon>Hypocreales</taxon>
        <taxon>Cordycipitaceae</taxon>
        <taxon>Cordyceps</taxon>
    </lineage>
</organism>
<dbReference type="PANTHER" id="PTHR36182">
    <property type="entry name" value="PROTEIN, PUTATIVE (AFU_ORTHOLOGUE AFUA_6G10930)-RELATED"/>
    <property type="match status" value="1"/>
</dbReference>
<dbReference type="Gene3D" id="2.70.50.70">
    <property type="match status" value="1"/>
</dbReference>
<gene>
    <name evidence="2" type="ORF">IF1G_07286</name>
</gene>
<protein>
    <submittedName>
        <fullName evidence="2">Extracellular protein</fullName>
    </submittedName>
</protein>
<sequence length="232" mass="24463">MKVSIAAVTALFLGTLGSAHMQMSYPPPFRSKYNPYTTNVDYDMNSPLSASGSNYPCKGYHSLLDTPQGKSVVTWQPGQTYNMTIVGGATHAGGSCQASLSYDRGASWTVIHSYIGGCPLKSTWSFTLPADTPAGDTVLFAWSWFNKIGNREMYMNCAHVTIAGGGGREASAAEDYEKRGPGDSFGSRPAIFAANVGRGCGTSEGCDVKFPAPGPDVDLASSRTCPPTGRCG</sequence>
<evidence type="ECO:0000256" key="1">
    <source>
        <dbReference type="SAM" id="SignalP"/>
    </source>
</evidence>
<dbReference type="AlphaFoldDB" id="A0A545VX64"/>
<dbReference type="EMBL" id="SPUK01000010">
    <property type="protein sequence ID" value="TQV94407.1"/>
    <property type="molecule type" value="Genomic_DNA"/>
</dbReference>